<dbReference type="Proteomes" id="UP001597075">
    <property type="component" value="Unassembled WGS sequence"/>
</dbReference>
<proteinExistence type="predicted"/>
<accession>A0ABD6CXC5</accession>
<organism evidence="1 2">
    <name type="scientific">Haloplanus ruber</name>
    <dbReference type="NCBI Taxonomy" id="869892"/>
    <lineage>
        <taxon>Archaea</taxon>
        <taxon>Methanobacteriati</taxon>
        <taxon>Methanobacteriota</taxon>
        <taxon>Stenosarchaea group</taxon>
        <taxon>Halobacteria</taxon>
        <taxon>Halobacteriales</taxon>
        <taxon>Haloferacaceae</taxon>
        <taxon>Haloplanus</taxon>
    </lineage>
</organism>
<dbReference type="AlphaFoldDB" id="A0ABD6CXC5"/>
<evidence type="ECO:0008006" key="3">
    <source>
        <dbReference type="Google" id="ProtNLM"/>
    </source>
</evidence>
<protein>
    <recommendedName>
        <fullName evidence="3">DUF58 domain-containing protein</fullName>
    </recommendedName>
</protein>
<keyword evidence="2" id="KW-1185">Reference proteome</keyword>
<name>A0ABD6CXC5_9EURY</name>
<comment type="caution">
    <text evidence="1">The sequence shown here is derived from an EMBL/GenBank/DDBJ whole genome shotgun (WGS) entry which is preliminary data.</text>
</comment>
<sequence>MLPFKWCFVIVSPWLLAATLVFGSVAVVSLFDVVRLAATAAVSVFACLGQRYSFGPVQSLYPIFDTQEPLLRVSVELLPGEGDSTWEVDVELQEACE</sequence>
<gene>
    <name evidence="1" type="ORF">ACFSBJ_08990</name>
</gene>
<evidence type="ECO:0000313" key="1">
    <source>
        <dbReference type="EMBL" id="MFD1633868.1"/>
    </source>
</evidence>
<reference evidence="1 2" key="1">
    <citation type="journal article" date="2019" name="Int. J. Syst. Evol. Microbiol.">
        <title>The Global Catalogue of Microorganisms (GCM) 10K type strain sequencing project: providing services to taxonomists for standard genome sequencing and annotation.</title>
        <authorList>
            <consortium name="The Broad Institute Genomics Platform"/>
            <consortium name="The Broad Institute Genome Sequencing Center for Infectious Disease"/>
            <person name="Wu L."/>
            <person name="Ma J."/>
        </authorList>
    </citation>
    <scope>NUCLEOTIDE SEQUENCE [LARGE SCALE GENOMIC DNA]</scope>
    <source>
        <strain evidence="1 2">CGMCC 1.10594</strain>
    </source>
</reference>
<evidence type="ECO:0000313" key="2">
    <source>
        <dbReference type="Proteomes" id="UP001597075"/>
    </source>
</evidence>
<dbReference type="RefSeq" id="WP_256404134.1">
    <property type="nucleotide sequence ID" value="NZ_CP187151.1"/>
</dbReference>
<dbReference type="EMBL" id="JBHUDL010000010">
    <property type="protein sequence ID" value="MFD1633868.1"/>
    <property type="molecule type" value="Genomic_DNA"/>
</dbReference>